<dbReference type="InterPro" id="IPR031468">
    <property type="entry name" value="SMP_LBD"/>
</dbReference>
<dbReference type="PROSITE" id="PS51847">
    <property type="entry name" value="SMP"/>
    <property type="match status" value="1"/>
</dbReference>
<feature type="compositionally biased region" description="Polar residues" evidence="9">
    <location>
        <begin position="132"/>
        <end position="143"/>
    </location>
</feature>
<comment type="subcellular location">
    <subcellularLocation>
        <location evidence="1">Endoplasmic reticulum membrane</location>
    </subcellularLocation>
</comment>
<feature type="region of interest" description="Disordered" evidence="9">
    <location>
        <begin position="1"/>
        <end position="62"/>
    </location>
</feature>
<feature type="compositionally biased region" description="Gly residues" evidence="9">
    <location>
        <begin position="1133"/>
        <end position="1148"/>
    </location>
</feature>
<feature type="compositionally biased region" description="Low complexity" evidence="9">
    <location>
        <begin position="466"/>
        <end position="478"/>
    </location>
</feature>
<keyword evidence="8" id="KW-0472">Membrane</keyword>
<protein>
    <submittedName>
        <fullName evidence="12 13">Uncharacterized protein LOC101898721 isoform X1</fullName>
    </submittedName>
</protein>
<keyword evidence="11" id="KW-1185">Reference proteome</keyword>
<dbReference type="GeneID" id="101898721"/>
<keyword evidence="5" id="KW-1133">Transmembrane helix</keyword>
<evidence type="ECO:0000313" key="16">
    <source>
        <dbReference type="RefSeq" id="XP_058975444.1"/>
    </source>
</evidence>
<evidence type="ECO:0000313" key="13">
    <source>
        <dbReference type="RefSeq" id="XP_058975440.1"/>
    </source>
</evidence>
<evidence type="ECO:0000256" key="3">
    <source>
        <dbReference type="ARBA" id="ARBA00022692"/>
    </source>
</evidence>
<evidence type="ECO:0000256" key="8">
    <source>
        <dbReference type="ARBA" id="ARBA00023136"/>
    </source>
</evidence>
<feature type="compositionally biased region" description="Basic residues" evidence="9">
    <location>
        <begin position="736"/>
        <end position="748"/>
    </location>
</feature>
<proteinExistence type="predicted"/>
<dbReference type="PANTHER" id="PTHR13466">
    <property type="entry name" value="TEX2 PROTEIN-RELATED"/>
    <property type="match status" value="1"/>
</dbReference>
<evidence type="ECO:0000313" key="11">
    <source>
        <dbReference type="Proteomes" id="UP001652621"/>
    </source>
</evidence>
<dbReference type="RefSeq" id="XP_058975441.1">
    <property type="nucleotide sequence ID" value="XM_059119458.1"/>
</dbReference>
<feature type="compositionally biased region" description="Low complexity" evidence="9">
    <location>
        <begin position="338"/>
        <end position="350"/>
    </location>
</feature>
<evidence type="ECO:0000259" key="10">
    <source>
        <dbReference type="PROSITE" id="PS51847"/>
    </source>
</evidence>
<evidence type="ECO:0000313" key="14">
    <source>
        <dbReference type="RefSeq" id="XP_058975441.1"/>
    </source>
</evidence>
<dbReference type="Proteomes" id="UP001652621">
    <property type="component" value="Unplaced"/>
</dbReference>
<evidence type="ECO:0000256" key="5">
    <source>
        <dbReference type="ARBA" id="ARBA00022989"/>
    </source>
</evidence>
<keyword evidence="7" id="KW-0446">Lipid-binding</keyword>
<evidence type="ECO:0000256" key="2">
    <source>
        <dbReference type="ARBA" id="ARBA00022448"/>
    </source>
</evidence>
<dbReference type="RefSeq" id="XP_058975439.1">
    <property type="nucleotide sequence ID" value="XM_059119456.1"/>
</dbReference>
<name>A0ABM3UPH7_MUSDO</name>
<feature type="compositionally biased region" description="Low complexity" evidence="9">
    <location>
        <begin position="1177"/>
        <end position="1193"/>
    </location>
</feature>
<feature type="compositionally biased region" description="Polar residues" evidence="9">
    <location>
        <begin position="1194"/>
        <end position="1210"/>
    </location>
</feature>
<dbReference type="RefSeq" id="XP_058975444.1">
    <property type="nucleotide sequence ID" value="XM_059119461.1"/>
</dbReference>
<evidence type="ECO:0000256" key="1">
    <source>
        <dbReference type="ARBA" id="ARBA00004586"/>
    </source>
</evidence>
<keyword evidence="4" id="KW-0256">Endoplasmic reticulum</keyword>
<evidence type="ECO:0000313" key="12">
    <source>
        <dbReference type="RefSeq" id="XP_058975439.1"/>
    </source>
</evidence>
<accession>A0ABM3UPH7</accession>
<evidence type="ECO:0000256" key="7">
    <source>
        <dbReference type="ARBA" id="ARBA00023121"/>
    </source>
</evidence>
<feature type="region of interest" description="Disordered" evidence="9">
    <location>
        <begin position="723"/>
        <end position="770"/>
    </location>
</feature>
<keyword evidence="2" id="KW-0813">Transport</keyword>
<keyword evidence="3" id="KW-0812">Transmembrane</keyword>
<evidence type="ECO:0000256" key="4">
    <source>
        <dbReference type="ARBA" id="ARBA00022824"/>
    </source>
</evidence>
<organism evidence="11 13">
    <name type="scientific">Musca domestica</name>
    <name type="common">House fly</name>
    <dbReference type="NCBI Taxonomy" id="7370"/>
    <lineage>
        <taxon>Eukaryota</taxon>
        <taxon>Metazoa</taxon>
        <taxon>Ecdysozoa</taxon>
        <taxon>Arthropoda</taxon>
        <taxon>Hexapoda</taxon>
        <taxon>Insecta</taxon>
        <taxon>Pterygota</taxon>
        <taxon>Neoptera</taxon>
        <taxon>Endopterygota</taxon>
        <taxon>Diptera</taxon>
        <taxon>Brachycera</taxon>
        <taxon>Muscomorpha</taxon>
        <taxon>Muscoidea</taxon>
        <taxon>Muscidae</taxon>
        <taxon>Musca</taxon>
    </lineage>
</organism>
<feature type="domain" description="SMP-LTD" evidence="10">
    <location>
        <begin position="997"/>
        <end position="1328"/>
    </location>
</feature>
<feature type="region of interest" description="Disordered" evidence="9">
    <location>
        <begin position="1123"/>
        <end position="1210"/>
    </location>
</feature>
<feature type="region of interest" description="Disordered" evidence="9">
    <location>
        <begin position="437"/>
        <end position="478"/>
    </location>
</feature>
<feature type="compositionally biased region" description="Gly residues" evidence="9">
    <location>
        <begin position="105"/>
        <end position="115"/>
    </location>
</feature>
<feature type="compositionally biased region" description="Basic and acidic residues" evidence="9">
    <location>
        <begin position="749"/>
        <end position="759"/>
    </location>
</feature>
<evidence type="ECO:0000256" key="9">
    <source>
        <dbReference type="SAM" id="MobiDB-lite"/>
    </source>
</evidence>
<dbReference type="CDD" id="cd21675">
    <property type="entry name" value="SMP_TEX2"/>
    <property type="match status" value="1"/>
</dbReference>
<feature type="region of interest" description="Disordered" evidence="9">
    <location>
        <begin position="501"/>
        <end position="520"/>
    </location>
</feature>
<reference evidence="12 13" key="1">
    <citation type="submission" date="2025-05" db="UniProtKB">
        <authorList>
            <consortium name="RefSeq"/>
        </authorList>
    </citation>
    <scope>IDENTIFICATION</scope>
    <source>
        <strain evidence="12 13">Aabys</strain>
        <tissue evidence="12 13">Whole body</tissue>
    </source>
</reference>
<sequence>MDSLKLTKGSSSTNSSSANNAAVAASSSSAATSSTSSSATSTNKSSSAASSSNNSSSTSTNTTVPITVRFNAGDECIDDLFQSFHSSNASVGGGGGGSNTNLSATGGGGGGGGGIDSLSTSPSQQQQHHPASLNNPDEVNTRNNFLQGNFFNRKRSGSIEGVSPTSVGPNLIQALSGGDATSMGTWKMIKGKVSQTIEDIKSSKGSNFTTTTMTPPVYPTVVIKGGEQQNPQMEFDSDQETKTSISEDLSMEHDRRSSGGSSKNKRSSKLEDSDTDFENEILLEGDSEHSRLRRGFAHLKSKVKAKHEAHQAKKASTLTTAAVPPTAIRPSVKKDTSPSRSTGSSSSSTSLRGNFLRRRRNKGVDAAEQASPTNISPVSALAATVASGEMAAAVPVVVSGKPAKKSSKSVVDGEKAKKDIEIESGVEMLEDMIPPVAVSHNDGDSTTTQNDHQAKRDELDLPLSQTTSTTAAGGTTASSHEVKVLYENPATITNVPSYDSLKSSTTSNMQQNGHGAATSTREKLRNSMTLIVDRAKALPLLSILGIIVILILPIHDFIRGVLTCILSISIIEAIWQLIQNVIEYFTISIKPEKKKFQIPDYSKMSICEVPAVEEFKTVKSYKGWMNEVDSYDPNTFHISMLRPVYIKLDGSVLHISNTNARIPKRAMWNEPPIDRKSIVFTTHRSYNLLGCRIELLPIGLARKRHFSRKYPIQLIVKPYKEGKSSNTNGEVSKPIASKHRRFSRHRVKTDKPEVKETNDPKQTQTEGVKTEAEIDFGATIMNADLQKLQDDVNPDEDLNAITVPCGDEVRILLFARAAREKEDWYRRFVCASNGDVNDQDLHLSNVKLIDDKGLQAAATRAAQMIINPKPRENSATSVKFTVPESQQSSSSITFNIDDNFDVPEKEEPVENEDDFVDVMADDSECIEGLLMTSGAARNDTDYIKFMSLYQKACRQSRIPVYKGTVMPATSGKRSHKRTVRHENELWKGIDQSLFLGPSGSVVWANVLAGRIIYSTLQNELILEKLQEILQRKLHSIKLPSFMEDVVIKNIDLGDKPPLMHRASQPLLDERGLWLDMDITYEGLCQITVTTKLNLLRLKRPARSSNYMGDSNYAQMSNSPQYSTLLNNDLAGTSGSGGGGGAGATGVGGATSRDPNDDVMPLDIPLPTGSAIYDSDAESTGSSSTESEGSITGSMGENPNSVNEGSTTNPGNARRIFKFVDRIATSNFFQYATELSYVQKAMENMSTTITLGIDLHGLVGRVTVNMPPPPSDRVWLAFRAPPRLWLTARPTVGDKSVDWSIVTNVIEGKLCEAVNKYLVYPNMVDLTIPFLGKSATSE</sequence>
<feature type="compositionally biased region" description="Low complexity" evidence="9">
    <location>
        <begin position="10"/>
        <end position="62"/>
    </location>
</feature>
<dbReference type="PANTHER" id="PTHR13466:SF0">
    <property type="entry name" value="SMP-LTD DOMAIN-CONTAINING PROTEIN"/>
    <property type="match status" value="1"/>
</dbReference>
<feature type="compositionally biased region" description="Polar residues" evidence="9">
    <location>
        <begin position="501"/>
        <end position="519"/>
    </location>
</feature>
<evidence type="ECO:0000256" key="6">
    <source>
        <dbReference type="ARBA" id="ARBA00023055"/>
    </source>
</evidence>
<feature type="region of interest" description="Disordered" evidence="9">
    <location>
        <begin position="91"/>
        <end position="143"/>
    </location>
</feature>
<dbReference type="RefSeq" id="XP_058975440.1">
    <property type="nucleotide sequence ID" value="XM_059119457.1"/>
</dbReference>
<dbReference type="RefSeq" id="XP_058975442.1">
    <property type="nucleotide sequence ID" value="XM_059119459.1"/>
</dbReference>
<feature type="compositionally biased region" description="Low complexity" evidence="9">
    <location>
        <begin position="116"/>
        <end position="130"/>
    </location>
</feature>
<evidence type="ECO:0000313" key="15">
    <source>
        <dbReference type="RefSeq" id="XP_058975442.1"/>
    </source>
</evidence>
<keyword evidence="6" id="KW-0445">Lipid transport</keyword>
<gene>
    <name evidence="12 13 14 15 16" type="primary">LOC101898721</name>
</gene>
<feature type="region of interest" description="Disordered" evidence="9">
    <location>
        <begin position="228"/>
        <end position="274"/>
    </location>
</feature>
<feature type="region of interest" description="Disordered" evidence="9">
    <location>
        <begin position="302"/>
        <end position="355"/>
    </location>
</feature>